<reference evidence="6 8" key="1">
    <citation type="submission" date="2022-06" db="EMBL/GenBank/DDBJ databases">
        <title>Leptospira isolates from biofilms formed at urban environments.</title>
        <authorList>
            <person name="Ribeiro P.S."/>
            <person name="Sousa T."/>
            <person name="Carvalho N."/>
            <person name="Aburjaile F."/>
            <person name="Neves F."/>
            <person name="Oliveira D."/>
            <person name="Blanco L."/>
            <person name="Lima J."/>
            <person name="Costa F."/>
            <person name="Brenig B."/>
            <person name="Soares S."/>
            <person name="Ramos R."/>
            <person name="Goes-Neto A."/>
            <person name="Matiuzzi M."/>
            <person name="Azevedo V."/>
            <person name="Ristow P."/>
        </authorList>
    </citation>
    <scope>NUCLEOTIDE SEQUENCE</scope>
    <source>
        <strain evidence="5 8">VSF19</strain>
        <strain evidence="6">VSF20</strain>
    </source>
</reference>
<dbReference type="GO" id="GO:0004519">
    <property type="term" value="F:endonuclease activity"/>
    <property type="evidence" value="ECO:0007669"/>
    <property type="project" value="UniProtKB-KW"/>
</dbReference>
<organism evidence="6 7">
    <name type="scientific">Leptospira soteropolitanensis</name>
    <dbReference type="NCBI Taxonomy" id="2950025"/>
    <lineage>
        <taxon>Bacteria</taxon>
        <taxon>Pseudomonadati</taxon>
        <taxon>Spirochaetota</taxon>
        <taxon>Spirochaetia</taxon>
        <taxon>Leptospirales</taxon>
        <taxon>Leptospiraceae</taxon>
        <taxon>Leptospira</taxon>
    </lineage>
</organism>
<comment type="similarity">
    <text evidence="1">Belongs to the type-I restriction system S methylase family.</text>
</comment>
<dbReference type="GO" id="GO:0003677">
    <property type="term" value="F:DNA binding"/>
    <property type="evidence" value="ECO:0007669"/>
    <property type="project" value="UniProtKB-KW"/>
</dbReference>
<dbReference type="InterPro" id="IPR044946">
    <property type="entry name" value="Restrct_endonuc_typeI_TRD_sf"/>
</dbReference>
<protein>
    <submittedName>
        <fullName evidence="6">Restriction endonuclease subunit S</fullName>
    </submittedName>
</protein>
<dbReference type="Proteomes" id="UP001208912">
    <property type="component" value="Unassembled WGS sequence"/>
</dbReference>
<dbReference type="AlphaFoldDB" id="A0AAW5VNC9"/>
<dbReference type="EMBL" id="JAMQPL010000005">
    <property type="protein sequence ID" value="MCW7531131.1"/>
    <property type="molecule type" value="Genomic_DNA"/>
</dbReference>
<dbReference type="RefSeq" id="WP_265352217.1">
    <property type="nucleotide sequence ID" value="NZ_JAMQPL010000005.1"/>
</dbReference>
<gene>
    <name evidence="5" type="ORF">ND861_13010</name>
    <name evidence="6" type="ORF">ND862_12965</name>
</gene>
<evidence type="ECO:0000256" key="2">
    <source>
        <dbReference type="ARBA" id="ARBA00022747"/>
    </source>
</evidence>
<dbReference type="CDD" id="cd16961">
    <property type="entry name" value="RMtype1_S_TRD-CR_like"/>
    <property type="match status" value="1"/>
</dbReference>
<comment type="caution">
    <text evidence="6">The sequence shown here is derived from an EMBL/GenBank/DDBJ whole genome shotgun (WGS) entry which is preliminary data.</text>
</comment>
<sequence>MARVIKSFEGIHGKAVQGVGLGMDKLETPNLFIDKSNWTKVKLGDVAFEPKETVKDLVTEGIEHVVGLEHIDSEDIHLRRSAGIEESTTFTKKFSKGDVLFGRRRAYLKKAAQANFDGICSSDITVIRAKKNLLAELLPFVMNNDKFFDYAIKHSAGGLSPRVKFKDLANYEFLLPPKDQQAELAELLWAMDEVIEMNLACLGKIKLNRNLIFTNLVNMCEGIEKPFSDLLILKKGRSVNPHQRDKYIGLEHVDSGAFDCEKYSNASEAESSCNIVDAGDLCYSKLRPYLDKAFIASFDAISTTEILVYDTKEISKEYALQHLHSENFILYAKGKAFGTKMPRVSNEIVGKYFIKVLKDESILLSKMKTISEAELKLKSKITTSKSLQKSLLNQVF</sequence>
<accession>A0AAW5VNC9</accession>
<dbReference type="InterPro" id="IPR052021">
    <property type="entry name" value="Type-I_RS_S_subunit"/>
</dbReference>
<feature type="domain" description="Type I restriction modification DNA specificity" evidence="4">
    <location>
        <begin position="36"/>
        <end position="197"/>
    </location>
</feature>
<evidence type="ECO:0000259" key="4">
    <source>
        <dbReference type="Pfam" id="PF01420"/>
    </source>
</evidence>
<evidence type="ECO:0000256" key="1">
    <source>
        <dbReference type="ARBA" id="ARBA00010923"/>
    </source>
</evidence>
<dbReference type="PANTHER" id="PTHR30408">
    <property type="entry name" value="TYPE-1 RESTRICTION ENZYME ECOKI SPECIFICITY PROTEIN"/>
    <property type="match status" value="1"/>
</dbReference>
<evidence type="ECO:0000313" key="8">
    <source>
        <dbReference type="Proteomes" id="UP001208912"/>
    </source>
</evidence>
<dbReference type="InterPro" id="IPR000055">
    <property type="entry name" value="Restrct_endonuc_typeI_TRD"/>
</dbReference>
<keyword evidence="6" id="KW-0378">Hydrolase</keyword>
<evidence type="ECO:0000313" key="6">
    <source>
        <dbReference type="EMBL" id="MCW7531131.1"/>
    </source>
</evidence>
<keyword evidence="2" id="KW-0680">Restriction system</keyword>
<keyword evidence="6" id="KW-0540">Nuclease</keyword>
<keyword evidence="6" id="KW-0255">Endonuclease</keyword>
<evidence type="ECO:0000256" key="3">
    <source>
        <dbReference type="ARBA" id="ARBA00023125"/>
    </source>
</evidence>
<dbReference type="SUPFAM" id="SSF116734">
    <property type="entry name" value="DNA methylase specificity domain"/>
    <property type="match status" value="2"/>
</dbReference>
<name>A0AAW5VNC9_9LEPT</name>
<dbReference type="EMBL" id="JAMQPM010000005">
    <property type="protein sequence ID" value="MCW7527274.1"/>
    <property type="molecule type" value="Genomic_DNA"/>
</dbReference>
<keyword evidence="3" id="KW-0238">DNA-binding</keyword>
<keyword evidence="8" id="KW-1185">Reference proteome</keyword>
<dbReference type="GO" id="GO:0009307">
    <property type="term" value="P:DNA restriction-modification system"/>
    <property type="evidence" value="ECO:0007669"/>
    <property type="project" value="UniProtKB-KW"/>
</dbReference>
<evidence type="ECO:0000313" key="5">
    <source>
        <dbReference type="EMBL" id="MCW7527274.1"/>
    </source>
</evidence>
<dbReference type="Gene3D" id="3.90.220.20">
    <property type="entry name" value="DNA methylase specificity domains"/>
    <property type="match status" value="2"/>
</dbReference>
<proteinExistence type="inferred from homology"/>
<evidence type="ECO:0000313" key="7">
    <source>
        <dbReference type="Proteomes" id="UP001208540"/>
    </source>
</evidence>
<dbReference type="Pfam" id="PF01420">
    <property type="entry name" value="Methylase_S"/>
    <property type="match status" value="1"/>
</dbReference>
<dbReference type="Proteomes" id="UP001208540">
    <property type="component" value="Unassembled WGS sequence"/>
</dbReference>
<dbReference type="PANTHER" id="PTHR30408:SF13">
    <property type="entry name" value="TYPE I RESTRICTION ENZYME HINDI SPECIFICITY SUBUNIT"/>
    <property type="match status" value="1"/>
</dbReference>